<dbReference type="InterPro" id="IPR000845">
    <property type="entry name" value="Nucleoside_phosphorylase_d"/>
</dbReference>
<dbReference type="CDD" id="cd17766">
    <property type="entry name" value="futalosine_nucleosidase_MqnB"/>
    <property type="match status" value="1"/>
</dbReference>
<gene>
    <name evidence="1" type="primary">mqnB</name>
    <name evidence="4" type="ORF">ACFPU1_09020</name>
</gene>
<name>A0ABW0YN97_9BACI</name>
<dbReference type="EC" id="3.2.2.26" evidence="1 2"/>
<dbReference type="EMBL" id="JBHSOZ010000003">
    <property type="protein sequence ID" value="MFC5712922.1"/>
    <property type="molecule type" value="Genomic_DNA"/>
</dbReference>
<keyword evidence="1 4" id="KW-0378">Hydrolase</keyword>
<organism evidence="4 5">
    <name type="scientific">Thalassorhabdus alkalitolerans</name>
    <dbReference type="NCBI Taxonomy" id="2282697"/>
    <lineage>
        <taxon>Bacteria</taxon>
        <taxon>Bacillati</taxon>
        <taxon>Bacillota</taxon>
        <taxon>Bacilli</taxon>
        <taxon>Bacillales</taxon>
        <taxon>Bacillaceae</taxon>
        <taxon>Thalassorhabdus</taxon>
    </lineage>
</organism>
<comment type="pathway">
    <text evidence="1">Quinol/quinone metabolism; menaquinone biosynthesis.</text>
</comment>
<evidence type="ECO:0000313" key="5">
    <source>
        <dbReference type="Proteomes" id="UP001596142"/>
    </source>
</evidence>
<dbReference type="InterPro" id="IPR035994">
    <property type="entry name" value="Nucleoside_phosphorylase_sf"/>
</dbReference>
<evidence type="ECO:0000313" key="4">
    <source>
        <dbReference type="EMBL" id="MFC5712922.1"/>
    </source>
</evidence>
<sequence>MKQKQQKNQSRIEDKHVLIVTSVEAEKEAVKRGLQNTGKFTVITGGVGPMAAAASTAEAIAAHPYDYVVVMGIAGGFKGRAPVRSIVVATELIASDMGAETEDTFLSLDDLGLGTSSIEADRAISEDLALCFNHRQVPVYRGAVLTSATVTGTKQKEEVLRRRYPNAAAEAMEGFGAATAAAQRGIPILEIRSISNEVGPRNREAWDIKGALSSLETAGAVLKEAFLK</sequence>
<dbReference type="PANTHER" id="PTHR46832">
    <property type="entry name" value="5'-METHYLTHIOADENOSINE/S-ADENOSYLHOMOCYSTEINE NUCLEOSIDASE"/>
    <property type="match status" value="1"/>
</dbReference>
<dbReference type="RefSeq" id="WP_385940252.1">
    <property type="nucleotide sequence ID" value="NZ_JBHSOZ010000003.1"/>
</dbReference>
<dbReference type="Gene3D" id="3.40.50.1580">
    <property type="entry name" value="Nucleoside phosphorylase domain"/>
    <property type="match status" value="1"/>
</dbReference>
<protein>
    <recommendedName>
        <fullName evidence="1 2">Futalosine hydrolase</fullName>
        <shortName evidence="1">FL hydrolase</shortName>
        <ecNumber evidence="1 2">3.2.2.26</ecNumber>
    </recommendedName>
    <alternativeName>
        <fullName evidence="1">Futalosine nucleosidase</fullName>
    </alternativeName>
    <alternativeName>
        <fullName evidence="1">Menaquinone biosynthetic enzyme MqnB</fullName>
    </alternativeName>
</protein>
<dbReference type="NCBIfam" id="NF006087">
    <property type="entry name" value="PRK08236.1"/>
    <property type="match status" value="1"/>
</dbReference>
<dbReference type="NCBIfam" id="TIGR03664">
    <property type="entry name" value="fut_nucase"/>
    <property type="match status" value="1"/>
</dbReference>
<accession>A0ABW0YN97</accession>
<keyword evidence="5" id="KW-1185">Reference proteome</keyword>
<dbReference type="PANTHER" id="PTHR46832:SF2">
    <property type="entry name" value="FUTALOSINE HYDROLASE"/>
    <property type="match status" value="1"/>
</dbReference>
<comment type="similarity">
    <text evidence="1">Belongs to the PNP/UDP phosphorylase family. Futalosine hydrolase subfamily.</text>
</comment>
<dbReference type="GO" id="GO:0016798">
    <property type="term" value="F:hydrolase activity, acting on glycosyl bonds"/>
    <property type="evidence" value="ECO:0007669"/>
    <property type="project" value="UniProtKB-KW"/>
</dbReference>
<evidence type="ECO:0000256" key="2">
    <source>
        <dbReference type="NCBIfam" id="TIGR03664"/>
    </source>
</evidence>
<dbReference type="InterPro" id="IPR019963">
    <property type="entry name" value="FL_hydrolase_MqnB"/>
</dbReference>
<keyword evidence="4" id="KW-0326">Glycosidase</keyword>
<reference evidence="5" key="1">
    <citation type="journal article" date="2019" name="Int. J. Syst. Evol. Microbiol.">
        <title>The Global Catalogue of Microorganisms (GCM) 10K type strain sequencing project: providing services to taxonomists for standard genome sequencing and annotation.</title>
        <authorList>
            <consortium name="The Broad Institute Genomics Platform"/>
            <consortium name="The Broad Institute Genome Sequencing Center for Infectious Disease"/>
            <person name="Wu L."/>
            <person name="Ma J."/>
        </authorList>
    </citation>
    <scope>NUCLEOTIDE SEQUENCE [LARGE SCALE GENOMIC DNA]</scope>
    <source>
        <strain evidence="5">CECT 7184</strain>
    </source>
</reference>
<feature type="domain" description="Nucleoside phosphorylase" evidence="3">
    <location>
        <begin position="30"/>
        <end position="218"/>
    </location>
</feature>
<dbReference type="SUPFAM" id="SSF53167">
    <property type="entry name" value="Purine and uridine phosphorylases"/>
    <property type="match status" value="1"/>
</dbReference>
<evidence type="ECO:0000259" key="3">
    <source>
        <dbReference type="Pfam" id="PF01048"/>
    </source>
</evidence>
<dbReference type="HAMAP" id="MF_00991">
    <property type="entry name" value="MqnB"/>
    <property type="match status" value="1"/>
</dbReference>
<proteinExistence type="inferred from homology"/>
<dbReference type="Proteomes" id="UP001596142">
    <property type="component" value="Unassembled WGS sequence"/>
</dbReference>
<evidence type="ECO:0000256" key="1">
    <source>
        <dbReference type="HAMAP-Rule" id="MF_00991"/>
    </source>
</evidence>
<comment type="catalytic activity">
    <reaction evidence="1">
        <text>futalosine + H2O = dehypoxanthine futalosine + hypoxanthine</text>
        <dbReference type="Rhea" id="RHEA:25904"/>
        <dbReference type="ChEBI" id="CHEBI:15377"/>
        <dbReference type="ChEBI" id="CHEBI:17368"/>
        <dbReference type="ChEBI" id="CHEBI:58863"/>
        <dbReference type="ChEBI" id="CHEBI:58864"/>
        <dbReference type="EC" id="3.2.2.26"/>
    </reaction>
</comment>
<comment type="caution">
    <text evidence="4">The sequence shown here is derived from an EMBL/GenBank/DDBJ whole genome shotgun (WGS) entry which is preliminary data.</text>
</comment>
<dbReference type="Pfam" id="PF01048">
    <property type="entry name" value="PNP_UDP_1"/>
    <property type="match status" value="1"/>
</dbReference>
<keyword evidence="1" id="KW-0474">Menaquinone biosynthesis</keyword>
<comment type="function">
    <text evidence="1">Catalyzes the hydrolysis of futalosine (FL) to dehypoxanthine futalosine (DHFL) and hypoxanthine, a step in the biosynthesis of menaquinone (MK, vitamin K2).</text>
</comment>